<comment type="caution">
    <text evidence="1">The sequence shown here is derived from an EMBL/GenBank/DDBJ whole genome shotgun (WGS) entry which is preliminary data.</text>
</comment>
<feature type="non-terminal residue" evidence="1">
    <location>
        <position position="1"/>
    </location>
</feature>
<dbReference type="EMBL" id="CACRXK020003451">
    <property type="protein sequence ID" value="CAB3998830.1"/>
    <property type="molecule type" value="Genomic_DNA"/>
</dbReference>
<accession>A0A6S7HUQ3</accession>
<reference evidence="1" key="1">
    <citation type="submission" date="2020-04" db="EMBL/GenBank/DDBJ databases">
        <authorList>
            <person name="Alioto T."/>
            <person name="Alioto T."/>
            <person name="Gomez Garrido J."/>
        </authorList>
    </citation>
    <scope>NUCLEOTIDE SEQUENCE</scope>
    <source>
        <strain evidence="1">A484AB</strain>
    </source>
</reference>
<evidence type="ECO:0000313" key="2">
    <source>
        <dbReference type="Proteomes" id="UP001152795"/>
    </source>
</evidence>
<gene>
    <name evidence="1" type="ORF">PACLA_8A070926</name>
</gene>
<sequence>GTQKISPTWIKYFPAGIAVNGSSLNGLSPLSDFQGLGSGLNGITNGFAGINTINGLGTINGLATINTTAGNFAINTGGASTNGISSVNGTNQARMNQINGFAGLNTINGITGINGLQGINTINGIGLNGINATFGNSLGNMSAFNGLNGFQTDNGNTNGLNGTGEGIQWSHNPIVCFSDAILTNGNAQQQSNGTARTTTIIPEVQLPFALASRMDTQGASNTTCTSIYAPVNTNGGKAATFTVSNQIANGIPTVQLSRQIGNDFNAPIMKFVNTPTFLPVRP</sequence>
<dbReference type="Proteomes" id="UP001152795">
    <property type="component" value="Unassembled WGS sequence"/>
</dbReference>
<dbReference type="AlphaFoldDB" id="A0A6S7HUQ3"/>
<organism evidence="1 2">
    <name type="scientific">Paramuricea clavata</name>
    <name type="common">Red gorgonian</name>
    <name type="synonym">Violescent sea-whip</name>
    <dbReference type="NCBI Taxonomy" id="317549"/>
    <lineage>
        <taxon>Eukaryota</taxon>
        <taxon>Metazoa</taxon>
        <taxon>Cnidaria</taxon>
        <taxon>Anthozoa</taxon>
        <taxon>Octocorallia</taxon>
        <taxon>Malacalcyonacea</taxon>
        <taxon>Plexauridae</taxon>
        <taxon>Paramuricea</taxon>
    </lineage>
</organism>
<evidence type="ECO:0000313" key="1">
    <source>
        <dbReference type="EMBL" id="CAB3998830.1"/>
    </source>
</evidence>
<dbReference type="OrthoDB" id="5983501at2759"/>
<proteinExistence type="predicted"/>
<keyword evidence="2" id="KW-1185">Reference proteome</keyword>
<protein>
    <submittedName>
        <fullName evidence="1">Uncharacterized protein</fullName>
    </submittedName>
</protein>
<name>A0A6S7HUQ3_PARCT</name>